<dbReference type="Pfam" id="PF03171">
    <property type="entry name" value="2OG-FeII_Oxy"/>
    <property type="match status" value="1"/>
</dbReference>
<dbReference type="InterPro" id="IPR027443">
    <property type="entry name" value="IPNS-like_sf"/>
</dbReference>
<dbReference type="PROSITE" id="PS51471">
    <property type="entry name" value="FE2OG_OXY"/>
    <property type="match status" value="1"/>
</dbReference>
<evidence type="ECO:0000256" key="2">
    <source>
        <dbReference type="ARBA" id="ARBA00022723"/>
    </source>
</evidence>
<dbReference type="GO" id="GO:0046872">
    <property type="term" value="F:metal ion binding"/>
    <property type="evidence" value="ECO:0007669"/>
    <property type="project" value="UniProtKB-KW"/>
</dbReference>
<dbReference type="InterPro" id="IPR044861">
    <property type="entry name" value="IPNS-like_FE2OG_OXY"/>
</dbReference>
<dbReference type="GO" id="GO:0016491">
    <property type="term" value="F:oxidoreductase activity"/>
    <property type="evidence" value="ECO:0007669"/>
    <property type="project" value="UniProtKB-KW"/>
</dbReference>
<dbReference type="InterPro" id="IPR026992">
    <property type="entry name" value="DIOX_N"/>
</dbReference>
<dbReference type="InterPro" id="IPR050295">
    <property type="entry name" value="Plant_2OG-oxidoreductases"/>
</dbReference>
<dbReference type="AlphaFoldDB" id="X5CAB3"/>
<protein>
    <submittedName>
        <fullName evidence="7">GA2ox2</fullName>
    </submittedName>
</protein>
<keyword evidence="3 5" id="KW-0560">Oxidoreductase</keyword>
<feature type="domain" description="Fe2OG dioxygenase" evidence="6">
    <location>
        <begin position="222"/>
        <end position="322"/>
    </location>
</feature>
<dbReference type="EMBL" id="KJ158968">
    <property type="protein sequence ID" value="AHW42452.1"/>
    <property type="molecule type" value="mRNA"/>
</dbReference>
<accession>X5CAB3</accession>
<evidence type="ECO:0000256" key="1">
    <source>
        <dbReference type="ARBA" id="ARBA00008056"/>
    </source>
</evidence>
<proteinExistence type="evidence at transcript level"/>
<dbReference type="Pfam" id="PF14226">
    <property type="entry name" value="DIOX_N"/>
    <property type="match status" value="1"/>
</dbReference>
<dbReference type="FunFam" id="2.60.120.330:FF:000001">
    <property type="entry name" value="Protein SRG1"/>
    <property type="match status" value="1"/>
</dbReference>
<evidence type="ECO:0000313" key="7">
    <source>
        <dbReference type="EMBL" id="AHW42452.1"/>
    </source>
</evidence>
<dbReference type="PANTHER" id="PTHR47991">
    <property type="entry name" value="OXOGLUTARATE/IRON-DEPENDENT DIOXYGENASE"/>
    <property type="match status" value="1"/>
</dbReference>
<dbReference type="Gene3D" id="2.60.120.330">
    <property type="entry name" value="B-lactam Antibiotic, Isopenicillin N Synthase, Chain"/>
    <property type="match status" value="1"/>
</dbReference>
<dbReference type="InterPro" id="IPR005123">
    <property type="entry name" value="Oxoglu/Fe-dep_dioxygenase_dom"/>
</dbReference>
<name>X5CAB3_PINTB</name>
<reference evidence="7" key="1">
    <citation type="submission" date="2014-01" db="EMBL/GenBank/DDBJ databases">
        <title>Isolation and expression analysis of gibberellin metabolism genes in developing male and female cones of Pinus tabuliformis.</title>
        <authorList>
            <person name="Niu S."/>
            <person name="Li W."/>
            <person name="Chen X."/>
        </authorList>
    </citation>
    <scope>NUCLEOTIDE SEQUENCE</scope>
</reference>
<organism evidence="7">
    <name type="scientific">Pinus tabuliformis</name>
    <name type="common">Chinese red pine</name>
    <name type="synonym">Pinus leucosperma</name>
    <dbReference type="NCBI Taxonomy" id="88731"/>
    <lineage>
        <taxon>Eukaryota</taxon>
        <taxon>Viridiplantae</taxon>
        <taxon>Streptophyta</taxon>
        <taxon>Embryophyta</taxon>
        <taxon>Tracheophyta</taxon>
        <taxon>Spermatophyta</taxon>
        <taxon>Pinopsida</taxon>
        <taxon>Pinidae</taxon>
        <taxon>Conifers I</taxon>
        <taxon>Pinales</taxon>
        <taxon>Pinaceae</taxon>
        <taxon>Pinus</taxon>
        <taxon>Pinus subgen. Pinus</taxon>
    </lineage>
</organism>
<dbReference type="SUPFAM" id="SSF51197">
    <property type="entry name" value="Clavaminate synthase-like"/>
    <property type="match status" value="1"/>
</dbReference>
<evidence type="ECO:0000256" key="4">
    <source>
        <dbReference type="ARBA" id="ARBA00023004"/>
    </source>
</evidence>
<keyword evidence="2 5" id="KW-0479">Metal-binding</keyword>
<comment type="similarity">
    <text evidence="1 5">Belongs to the iron/ascorbate-dependent oxidoreductase family.</text>
</comment>
<evidence type="ECO:0000259" key="6">
    <source>
        <dbReference type="PROSITE" id="PS51471"/>
    </source>
</evidence>
<evidence type="ECO:0000256" key="3">
    <source>
        <dbReference type="ARBA" id="ARBA00023002"/>
    </source>
</evidence>
<sequence>MAAASANSFVNPKWSKVIPVESVQELVKNHAHSHEAVPGRYIRSQEERPTTSSLLVSLQTAIPVIDMKKLSNLPGQDYQRQQEMVRLSMACQDWGFFQIVNHGIPHSLIDEIKGVAKEFFNLPLQEKQKYAPQEGDVQGYGKTFVVAEDQTLDWGDLLALALMPDSLKNLTLWPTVPTNFRDSVERYAIAVERVAQELLSLFAENLNLEATDYFKEKFGSEPMNLMRMNLYPPCPTPELVLGLSPHSDGGGLTLLLQDDETVGLHVRKDNQWIPVQPIPYGLVVNIGDLLEVMTNGRYKSVEHRAVTNAERARLSIALFYNSGMDAEVAPASKLVDEQHPCLYRKFKHEEYIRYYLKRQLKGKHPLADFAKLDISNT</sequence>
<keyword evidence="4 5" id="KW-0408">Iron</keyword>
<evidence type="ECO:0000256" key="5">
    <source>
        <dbReference type="RuleBase" id="RU003682"/>
    </source>
</evidence>